<dbReference type="EMBL" id="FONY01000026">
    <property type="protein sequence ID" value="SFF33288.1"/>
    <property type="molecule type" value="Genomic_DNA"/>
</dbReference>
<sequence length="229" mass="27089">MIRQATIEEKTYYENRLYPLMDKALAIMDSDKFYLTGGTCLARYYYHYRYSDDLDFFFLGEKYSKDAFENEFVRLANLISNRFLLQTTVNADYFKRIMVNESGTTLKLEFIYENFKHIGVLRKIDNYLIDSKENIVVNKLTAVDDRKANKDFFDLMYLLKEFDLDEMSKLTELKMVPWDYEGTLMALTGEKIAGTVLVSETFDGIQYDNFIKDLKKRILTNAKNSKRLF</sequence>
<dbReference type="Gene3D" id="3.10.450.620">
    <property type="entry name" value="JHP933, nucleotidyltransferase-like core domain"/>
    <property type="match status" value="1"/>
</dbReference>
<dbReference type="STRING" id="1003.SAMN04488541_102652"/>
<dbReference type="AlphaFoldDB" id="A0A1I2HUL5"/>
<dbReference type="Pfam" id="PF08843">
    <property type="entry name" value="AbiEii"/>
    <property type="match status" value="1"/>
</dbReference>
<dbReference type="OrthoDB" id="9780929at2"/>
<gene>
    <name evidence="1" type="ORF">SAMN04488541_102652</name>
</gene>
<protein>
    <submittedName>
        <fullName evidence="1">Nucleotidyl transferase AbiEii toxin, Type IV TA system</fullName>
    </submittedName>
</protein>
<dbReference type="GO" id="GO:0016740">
    <property type="term" value="F:transferase activity"/>
    <property type="evidence" value="ECO:0007669"/>
    <property type="project" value="UniProtKB-KW"/>
</dbReference>
<accession>A0A1I2HUL5</accession>
<proteinExistence type="predicted"/>
<evidence type="ECO:0000313" key="2">
    <source>
        <dbReference type="Proteomes" id="UP000199513"/>
    </source>
</evidence>
<evidence type="ECO:0000313" key="1">
    <source>
        <dbReference type="EMBL" id="SFF33288.1"/>
    </source>
</evidence>
<reference evidence="1 2" key="1">
    <citation type="submission" date="2016-10" db="EMBL/GenBank/DDBJ databases">
        <authorList>
            <person name="de Groot N.N."/>
        </authorList>
    </citation>
    <scope>NUCLEOTIDE SEQUENCE [LARGE SCALE GENOMIC DNA]</scope>
    <source>
        <strain>GEY</strain>
        <strain evidence="2">DSM 9560</strain>
    </source>
</reference>
<keyword evidence="2" id="KW-1185">Reference proteome</keyword>
<name>A0A1I2HUL5_9BACT</name>
<dbReference type="RefSeq" id="WP_091547094.1">
    <property type="nucleotide sequence ID" value="NZ_FONY01000026.1"/>
</dbReference>
<organism evidence="1 2">
    <name type="scientific">Thermoflexibacter ruber</name>
    <dbReference type="NCBI Taxonomy" id="1003"/>
    <lineage>
        <taxon>Bacteria</taxon>
        <taxon>Pseudomonadati</taxon>
        <taxon>Bacteroidota</taxon>
        <taxon>Cytophagia</taxon>
        <taxon>Cytophagales</taxon>
        <taxon>Thermoflexibacteraceae</taxon>
        <taxon>Thermoflexibacter</taxon>
    </lineage>
</organism>
<keyword evidence="1" id="KW-0808">Transferase</keyword>
<dbReference type="InterPro" id="IPR014942">
    <property type="entry name" value="AbiEii"/>
</dbReference>
<dbReference type="Proteomes" id="UP000199513">
    <property type="component" value="Unassembled WGS sequence"/>
</dbReference>